<dbReference type="GO" id="GO:0005829">
    <property type="term" value="C:cytosol"/>
    <property type="evidence" value="ECO:0007669"/>
    <property type="project" value="TreeGrafter"/>
</dbReference>
<dbReference type="GO" id="GO:0032259">
    <property type="term" value="P:methylation"/>
    <property type="evidence" value="ECO:0007669"/>
    <property type="project" value="UniProtKB-KW"/>
</dbReference>
<evidence type="ECO:0000313" key="6">
    <source>
        <dbReference type="Proteomes" id="UP000178606"/>
    </source>
</evidence>
<sequence length="342" mass="38370">MPRPPRFTVVGENIHTTRALSRTGKRIKLLEDGSEGIRYQNAEGKTRTLRVPPAYRKKHDYQEGRIKHLQIAVQQGLWGEGEDRRRGVEYIHCEVRRQTEAGAHFLDLNVDEVSLKPEEQQEAMRWLVPVAQAVSPVPPSIDSSNPDTIQAGLEAYDRRAGRPLLNSAALERPEVLDFVKRFDCQAILTAAGRSGMPEDDAERVANVRELMGLAEAKGIPRSDIYIDALVFPIAVDARYGNHYLDAVRQVRGRYGDEVHILGGLSNVSFGIPQRRLVNEVFIALAVEAGADGAIMDPVQNRLDEVFDLDTTTDAYRFAHDMLTGQDPFCERYIEAWREGKLG</sequence>
<accession>A0A1F6CCM4</accession>
<evidence type="ECO:0000259" key="4">
    <source>
        <dbReference type="PROSITE" id="PS50972"/>
    </source>
</evidence>
<comment type="caution">
    <text evidence="5">The sequence shown here is derived from an EMBL/GenBank/DDBJ whole genome shotgun (WGS) entry which is preliminary data.</text>
</comment>
<protein>
    <recommendedName>
        <fullName evidence="4">Pterin-binding domain-containing protein</fullName>
    </recommendedName>
</protein>
<evidence type="ECO:0000313" key="5">
    <source>
        <dbReference type="EMBL" id="OGG46948.1"/>
    </source>
</evidence>
<reference evidence="5 6" key="1">
    <citation type="journal article" date="2016" name="Nat. Commun.">
        <title>Thousands of microbial genomes shed light on interconnected biogeochemical processes in an aquifer system.</title>
        <authorList>
            <person name="Anantharaman K."/>
            <person name="Brown C.T."/>
            <person name="Hug L.A."/>
            <person name="Sharon I."/>
            <person name="Castelle C.J."/>
            <person name="Probst A.J."/>
            <person name="Thomas B.C."/>
            <person name="Singh A."/>
            <person name="Wilkins M.J."/>
            <person name="Karaoz U."/>
            <person name="Brodie E.L."/>
            <person name="Williams K.H."/>
            <person name="Hubbard S.S."/>
            <person name="Banfield J.F."/>
        </authorList>
    </citation>
    <scope>NUCLEOTIDE SEQUENCE [LARGE SCALE GENOMIC DNA]</scope>
    <source>
        <strain evidence="6">RIFCSPLOWO2_12_FULL_64_10</strain>
    </source>
</reference>
<dbReference type="InterPro" id="IPR050554">
    <property type="entry name" value="Met_Synthase/Corrinoid"/>
</dbReference>
<dbReference type="EMBL" id="MFKF01000279">
    <property type="protein sequence ID" value="OGG46948.1"/>
    <property type="molecule type" value="Genomic_DNA"/>
</dbReference>
<dbReference type="Proteomes" id="UP000178606">
    <property type="component" value="Unassembled WGS sequence"/>
</dbReference>
<comment type="similarity">
    <text evidence="1">Belongs to the vitamin-B12 dependent methionine synthase family.</text>
</comment>
<gene>
    <name evidence="5" type="ORF">A3F84_21055</name>
</gene>
<evidence type="ECO:0000256" key="1">
    <source>
        <dbReference type="ARBA" id="ARBA00010398"/>
    </source>
</evidence>
<dbReference type="Gene3D" id="3.20.20.20">
    <property type="entry name" value="Dihydropteroate synthase-like"/>
    <property type="match status" value="1"/>
</dbReference>
<organism evidence="5 6">
    <name type="scientific">Handelsmanbacteria sp. (strain RIFCSPLOWO2_12_FULL_64_10)</name>
    <dbReference type="NCBI Taxonomy" id="1817868"/>
    <lineage>
        <taxon>Bacteria</taxon>
        <taxon>Candidatus Handelsmaniibacteriota</taxon>
    </lineage>
</organism>
<dbReference type="GO" id="GO:0042558">
    <property type="term" value="P:pteridine-containing compound metabolic process"/>
    <property type="evidence" value="ECO:0007669"/>
    <property type="project" value="InterPro"/>
</dbReference>
<dbReference type="InterPro" id="IPR011005">
    <property type="entry name" value="Dihydropteroate_synth-like_sf"/>
</dbReference>
<dbReference type="InterPro" id="IPR000489">
    <property type="entry name" value="Pterin-binding_dom"/>
</dbReference>
<keyword evidence="2" id="KW-0489">Methyltransferase</keyword>
<dbReference type="Pfam" id="PF00809">
    <property type="entry name" value="Pterin_bind"/>
    <property type="match status" value="1"/>
</dbReference>
<dbReference type="PROSITE" id="PS50972">
    <property type="entry name" value="PTERIN_BINDING"/>
    <property type="match status" value="1"/>
</dbReference>
<dbReference type="SUPFAM" id="SSF51717">
    <property type="entry name" value="Dihydropteroate synthetase-like"/>
    <property type="match status" value="1"/>
</dbReference>
<evidence type="ECO:0000256" key="2">
    <source>
        <dbReference type="ARBA" id="ARBA00022603"/>
    </source>
</evidence>
<feature type="domain" description="Pterin-binding" evidence="4">
    <location>
        <begin position="64"/>
        <end position="316"/>
    </location>
</feature>
<proteinExistence type="inferred from homology"/>
<keyword evidence="3" id="KW-0808">Transferase</keyword>
<dbReference type="GO" id="GO:0008705">
    <property type="term" value="F:methionine synthase activity"/>
    <property type="evidence" value="ECO:0007669"/>
    <property type="project" value="TreeGrafter"/>
</dbReference>
<name>A0A1F6CCM4_HANXR</name>
<dbReference type="AlphaFoldDB" id="A0A1F6CCM4"/>
<evidence type="ECO:0000256" key="3">
    <source>
        <dbReference type="ARBA" id="ARBA00022679"/>
    </source>
</evidence>
<dbReference type="PANTHER" id="PTHR45833">
    <property type="entry name" value="METHIONINE SYNTHASE"/>
    <property type="match status" value="1"/>
</dbReference>